<dbReference type="RefSeq" id="WP_096804087.1">
    <property type="nucleotide sequence ID" value="NZ_CP023563.1"/>
</dbReference>
<protein>
    <recommendedName>
        <fullName evidence="4">DUF4190 domain-containing protein</fullName>
    </recommendedName>
</protein>
<feature type="transmembrane region" description="Helical" evidence="1">
    <location>
        <begin position="6"/>
        <end position="32"/>
    </location>
</feature>
<evidence type="ECO:0000313" key="2">
    <source>
        <dbReference type="EMBL" id="ATG52979.1"/>
    </source>
</evidence>
<proteinExistence type="predicted"/>
<keyword evidence="3" id="KW-1185">Reference proteome</keyword>
<name>A0A291GRK6_9MICO</name>
<dbReference type="KEGG" id="brz:CFK38_16715"/>
<keyword evidence="1" id="KW-0812">Transmembrane</keyword>
<evidence type="ECO:0000313" key="3">
    <source>
        <dbReference type="Proteomes" id="UP000218165"/>
    </source>
</evidence>
<dbReference type="Proteomes" id="UP000218165">
    <property type="component" value="Chromosome"/>
</dbReference>
<gene>
    <name evidence="2" type="ORF">CFK38_16715</name>
</gene>
<accession>A0A291GRK6</accession>
<keyword evidence="1" id="KW-0472">Membrane</keyword>
<dbReference type="OrthoDB" id="4794368at2"/>
<dbReference type="EMBL" id="CP023563">
    <property type="protein sequence ID" value="ATG52979.1"/>
    <property type="molecule type" value="Genomic_DNA"/>
</dbReference>
<dbReference type="AlphaFoldDB" id="A0A291GRK6"/>
<sequence>MAIIGFIVGIVAFLCGWIPFVGLVLGLVGLLLSILAVRKPTLRGLAVTGIVLSTIAALTSLVTTSIFVIALLGSSSSAPDAGPEVAAASHAPEDFVEIDGRELANITKDPDAHAGETLVLYGYVTQFDADSGPCRMRVSVAAEEKSAWYEYEHNSLAFSGDGESECPELDDVVADDEVKLTVVLQGGESYNSLGGYTTVPYFEVIEAEVL</sequence>
<evidence type="ECO:0008006" key="4">
    <source>
        <dbReference type="Google" id="ProtNLM"/>
    </source>
</evidence>
<feature type="transmembrane region" description="Helical" evidence="1">
    <location>
        <begin position="44"/>
        <end position="72"/>
    </location>
</feature>
<evidence type="ECO:0000256" key="1">
    <source>
        <dbReference type="SAM" id="Phobius"/>
    </source>
</evidence>
<reference evidence="3" key="1">
    <citation type="submission" date="2017-09" db="EMBL/GenBank/DDBJ databases">
        <title>Brachybacterium sp. VM2412.</title>
        <authorList>
            <person name="Tak E.J."/>
            <person name="Bae J.-W."/>
        </authorList>
    </citation>
    <scope>NUCLEOTIDE SEQUENCE [LARGE SCALE GENOMIC DNA]</scope>
    <source>
        <strain evidence="3">VM2412</strain>
    </source>
</reference>
<organism evidence="2 3">
    <name type="scientific">Brachybacterium vulturis</name>
    <dbReference type="NCBI Taxonomy" id="2017484"/>
    <lineage>
        <taxon>Bacteria</taxon>
        <taxon>Bacillati</taxon>
        <taxon>Actinomycetota</taxon>
        <taxon>Actinomycetes</taxon>
        <taxon>Micrococcales</taxon>
        <taxon>Dermabacteraceae</taxon>
        <taxon>Brachybacterium</taxon>
    </lineage>
</organism>
<keyword evidence="1" id="KW-1133">Transmembrane helix</keyword>